<feature type="region of interest" description="Disordered" evidence="5">
    <location>
        <begin position="1"/>
        <end position="29"/>
    </location>
</feature>
<dbReference type="OrthoDB" id="10263513at2759"/>
<dbReference type="FunFam" id="3.30.63.20:FF:000001">
    <property type="entry name" value="40S ribosomal protein S25"/>
    <property type="match status" value="1"/>
</dbReference>
<keyword evidence="7" id="KW-1185">Reference proteome</keyword>
<dbReference type="GO" id="GO:1990904">
    <property type="term" value="C:ribonucleoprotein complex"/>
    <property type="evidence" value="ECO:0007669"/>
    <property type="project" value="UniProtKB-KW"/>
</dbReference>
<dbReference type="PANTHER" id="PTHR12850">
    <property type="entry name" value="40S RIBOSOMAL PROTEIN S25"/>
    <property type="match status" value="1"/>
</dbReference>
<dbReference type="Proteomes" id="UP000002899">
    <property type="component" value="Chromosome III"/>
</dbReference>
<proteinExistence type="inferred from homology"/>
<reference evidence="6 7" key="2">
    <citation type="journal article" date="2013" name="PLoS ONE">
        <title>Whole genome mapping and re-organization of the nuclear and mitochondrial genomes of Babesia microti isolates.</title>
        <authorList>
            <person name="Cornillot E."/>
            <person name="Dassouli A."/>
            <person name="Garg A."/>
            <person name="Pachikara N."/>
            <person name="Randazzo S."/>
            <person name="Depoix D."/>
            <person name="Carcy B."/>
            <person name="Delbecq S."/>
            <person name="Frutos R."/>
            <person name="Silva J.C."/>
            <person name="Sutton R."/>
            <person name="Krause P.J."/>
            <person name="Mamoun C.B."/>
        </authorList>
    </citation>
    <scope>NUCLEOTIDE SEQUENCE [LARGE SCALE GENOMIC DNA]</scope>
    <source>
        <strain evidence="6 7">RI</strain>
    </source>
</reference>
<name>A0A0K3AQT8_BABMR</name>
<organism evidence="6 7">
    <name type="scientific">Babesia microti (strain RI)</name>
    <dbReference type="NCBI Taxonomy" id="1133968"/>
    <lineage>
        <taxon>Eukaryota</taxon>
        <taxon>Sar</taxon>
        <taxon>Alveolata</taxon>
        <taxon>Apicomplexa</taxon>
        <taxon>Aconoidasida</taxon>
        <taxon>Piroplasmida</taxon>
        <taxon>Babesiidae</taxon>
        <taxon>Babesia</taxon>
    </lineage>
</organism>
<keyword evidence="2 4" id="KW-0689">Ribosomal protein</keyword>
<evidence type="ECO:0000256" key="3">
    <source>
        <dbReference type="ARBA" id="ARBA00023274"/>
    </source>
</evidence>
<gene>
    <name evidence="6" type="ORF">BMR1_03g01130</name>
</gene>
<dbReference type="GeneID" id="24424860"/>
<evidence type="ECO:0000256" key="2">
    <source>
        <dbReference type="ARBA" id="ARBA00022980"/>
    </source>
</evidence>
<dbReference type="InterPro" id="IPR004977">
    <property type="entry name" value="Ribosomal_eS25"/>
</dbReference>
<evidence type="ECO:0000256" key="5">
    <source>
        <dbReference type="SAM" id="MobiDB-lite"/>
    </source>
</evidence>
<dbReference type="Pfam" id="PF03297">
    <property type="entry name" value="Ribosomal_S25"/>
    <property type="match status" value="1"/>
</dbReference>
<accession>A0A0K3AQT8</accession>
<evidence type="ECO:0000256" key="4">
    <source>
        <dbReference type="RuleBase" id="RU366057"/>
    </source>
</evidence>
<dbReference type="Gene3D" id="3.30.63.20">
    <property type="match status" value="1"/>
</dbReference>
<dbReference type="EMBL" id="LN871598">
    <property type="protein sequence ID" value="CTQ40825.1"/>
    <property type="molecule type" value="Genomic_DNA"/>
</dbReference>
<keyword evidence="3 4" id="KW-0687">Ribonucleoprotein</keyword>
<dbReference type="OMA" id="RIVHHSG"/>
<evidence type="ECO:0000313" key="7">
    <source>
        <dbReference type="Proteomes" id="UP000002899"/>
    </source>
</evidence>
<dbReference type="AlphaFoldDB" id="A0A0K3AQT8"/>
<feature type="compositionally biased region" description="Low complexity" evidence="5">
    <location>
        <begin position="10"/>
        <end position="19"/>
    </location>
</feature>
<protein>
    <recommendedName>
        <fullName evidence="4">40S ribosomal protein S25</fullName>
    </recommendedName>
</protein>
<reference evidence="6 7" key="3">
    <citation type="journal article" date="2016" name="Sci. Rep.">
        <title>Genome-wide diversity and gene expression profiling of Babesia microti isolates identify polymorphic genes that mediate host-pathogen interactions.</title>
        <authorList>
            <person name="Silva J.C."/>
            <person name="Cornillot E."/>
            <person name="McCracken C."/>
            <person name="Usmani-Brown S."/>
            <person name="Dwivedi A."/>
            <person name="Ifeonu O.O."/>
            <person name="Crabtree J."/>
            <person name="Gotia H.T."/>
            <person name="Virji A.Z."/>
            <person name="Reynes C."/>
            <person name="Colinge J."/>
            <person name="Kumar V."/>
            <person name="Lawres L."/>
            <person name="Pazzi J.E."/>
            <person name="Pablo J.V."/>
            <person name="Hung C."/>
            <person name="Brancato J."/>
            <person name="Kumari P."/>
            <person name="Orvis J."/>
            <person name="Tretina K."/>
            <person name="Chibucos M."/>
            <person name="Ott S."/>
            <person name="Sadzewicz L."/>
            <person name="Sengamalay N."/>
            <person name="Shetty A.C."/>
            <person name="Su Q."/>
            <person name="Tallon L."/>
            <person name="Fraser C.M."/>
            <person name="Frutos R."/>
            <person name="Molina D.M."/>
            <person name="Krause P.J."/>
            <person name="Ben Mamoun C."/>
        </authorList>
    </citation>
    <scope>NUCLEOTIDE SEQUENCE [LARGE SCALE GENOMIC DNA]</scope>
    <source>
        <strain evidence="6 7">RI</strain>
    </source>
</reference>
<dbReference type="KEGG" id="bmic:BMR1_03g01130"/>
<evidence type="ECO:0000313" key="6">
    <source>
        <dbReference type="EMBL" id="CTQ40825.1"/>
    </source>
</evidence>
<reference evidence="6 7" key="1">
    <citation type="journal article" date="2012" name="Nucleic Acids Res.">
        <title>Sequencing of the smallest Apicomplexan genome from the human pathogen Babesia microti.</title>
        <authorList>
            <person name="Cornillot E."/>
            <person name="Hadj-Kaddour K."/>
            <person name="Dassouli A."/>
            <person name="Noel B."/>
            <person name="Ranwez V."/>
            <person name="Vacherie B."/>
            <person name="Augagneur Y."/>
            <person name="Bres V."/>
            <person name="Duclos A."/>
            <person name="Randazzo S."/>
            <person name="Carcy B."/>
            <person name="Debierre-Grockiego F."/>
            <person name="Delbecq S."/>
            <person name="Moubri-Menage K."/>
            <person name="Shams-Eldin H."/>
            <person name="Usmani-Brown S."/>
            <person name="Bringaud F."/>
            <person name="Wincker P."/>
            <person name="Vivares C.P."/>
            <person name="Schwarz R.T."/>
            <person name="Schetters T.P."/>
            <person name="Krause P.J."/>
            <person name="Gorenflot A."/>
            <person name="Berry V."/>
            <person name="Barbe V."/>
            <person name="Ben Mamoun C."/>
        </authorList>
    </citation>
    <scope>NUCLEOTIDE SEQUENCE [LARGE SCALE GENOMIC DNA]</scope>
    <source>
        <strain evidence="6 7">RI</strain>
    </source>
</reference>
<dbReference type="RefSeq" id="XP_012648836.1">
    <property type="nucleotide sequence ID" value="XM_012793382.1"/>
</dbReference>
<sequence length="105" mass="11894">MPIKEKKSKAAVAKAAEASGKGKRKKWNKVKTRDKLNHAVIFEKATYDKLLSEIPKSKLITPSVICERLKVNASLARLAIKELYSKKLIKPVCRNHHAQLIYTKI</sequence>
<dbReference type="VEuPathDB" id="PiroplasmaDB:BMR1_03g01130"/>
<dbReference type="GO" id="GO:0005840">
    <property type="term" value="C:ribosome"/>
    <property type="evidence" value="ECO:0007669"/>
    <property type="project" value="UniProtKB-KW"/>
</dbReference>
<comment type="similarity">
    <text evidence="1 4">Belongs to the eukaryotic ribosomal protein eS25 family.</text>
</comment>
<evidence type="ECO:0000256" key="1">
    <source>
        <dbReference type="ARBA" id="ARBA00009106"/>
    </source>
</evidence>